<dbReference type="RefSeq" id="WP_232621389.1">
    <property type="nucleotide sequence ID" value="NZ_CP019291.1"/>
</dbReference>
<dbReference type="InterPro" id="IPR000792">
    <property type="entry name" value="Tscrpt_reg_LuxR_C"/>
</dbReference>
<evidence type="ECO:0000313" key="6">
    <source>
        <dbReference type="Proteomes" id="UP000263418"/>
    </source>
</evidence>
<dbReference type="SUPFAM" id="SSF46894">
    <property type="entry name" value="C-terminal effector domain of the bipartite response regulators"/>
    <property type="match status" value="1"/>
</dbReference>
<protein>
    <submittedName>
        <fullName evidence="5">Helix-turn-helix transcriptional regulator</fullName>
    </submittedName>
</protein>
<reference evidence="5 6" key="1">
    <citation type="submission" date="2017-01" db="EMBL/GenBank/DDBJ databases">
        <title>Complete Genome Sequence of Vibrio vulnificus FORC_053.</title>
        <authorList>
            <consortium name="Food-borne Pathogen Omics Research Center"/>
            <person name="Chung H.Y."/>
            <person name="Na E.J."/>
            <person name="Song J.S."/>
            <person name="Kim H."/>
            <person name="Lee J.-H."/>
            <person name="Ryu S."/>
            <person name="Choi S.H."/>
        </authorList>
    </citation>
    <scope>NUCLEOTIDE SEQUENCE [LARGE SCALE GENOMIC DNA]</scope>
    <source>
        <strain evidence="5 6">FORC_053</strain>
    </source>
</reference>
<dbReference type="AlphaFoldDB" id="A0AAN1UDJ4"/>
<name>A0AAN1UDJ4_VIBVL</name>
<keyword evidence="1" id="KW-0805">Transcription regulation</keyword>
<evidence type="ECO:0000259" key="4">
    <source>
        <dbReference type="PROSITE" id="PS50043"/>
    </source>
</evidence>
<dbReference type="InterPro" id="IPR016032">
    <property type="entry name" value="Sig_transdc_resp-reg_C-effctor"/>
</dbReference>
<keyword evidence="2" id="KW-0238">DNA-binding</keyword>
<evidence type="ECO:0000313" key="5">
    <source>
        <dbReference type="EMBL" id="AXX61527.1"/>
    </source>
</evidence>
<dbReference type="PANTHER" id="PTHR44688">
    <property type="entry name" value="DNA-BINDING TRANSCRIPTIONAL ACTIVATOR DEVR_DOSR"/>
    <property type="match status" value="1"/>
</dbReference>
<dbReference type="SMART" id="SM00421">
    <property type="entry name" value="HTH_LUXR"/>
    <property type="match status" value="1"/>
</dbReference>
<dbReference type="PANTHER" id="PTHR44688:SF16">
    <property type="entry name" value="DNA-BINDING TRANSCRIPTIONAL ACTIVATOR DEVR_DOSR"/>
    <property type="match status" value="1"/>
</dbReference>
<dbReference type="Pfam" id="PF00196">
    <property type="entry name" value="GerE"/>
    <property type="match status" value="1"/>
</dbReference>
<organism evidence="5 6">
    <name type="scientific">Vibrio vulnificus</name>
    <dbReference type="NCBI Taxonomy" id="672"/>
    <lineage>
        <taxon>Bacteria</taxon>
        <taxon>Pseudomonadati</taxon>
        <taxon>Pseudomonadota</taxon>
        <taxon>Gammaproteobacteria</taxon>
        <taxon>Vibrionales</taxon>
        <taxon>Vibrionaceae</taxon>
        <taxon>Vibrio</taxon>
    </lineage>
</organism>
<dbReference type="EMBL" id="CP019291">
    <property type="protein sequence ID" value="AXX61527.1"/>
    <property type="molecule type" value="Genomic_DNA"/>
</dbReference>
<evidence type="ECO:0000256" key="1">
    <source>
        <dbReference type="ARBA" id="ARBA00023015"/>
    </source>
</evidence>
<evidence type="ECO:0000256" key="2">
    <source>
        <dbReference type="ARBA" id="ARBA00023125"/>
    </source>
</evidence>
<accession>A0AAN1UDJ4</accession>
<keyword evidence="3" id="KW-0804">Transcription</keyword>
<dbReference type="PRINTS" id="PR00038">
    <property type="entry name" value="HTHLUXR"/>
</dbReference>
<dbReference type="GO" id="GO:0003677">
    <property type="term" value="F:DNA binding"/>
    <property type="evidence" value="ECO:0007669"/>
    <property type="project" value="UniProtKB-KW"/>
</dbReference>
<dbReference type="PROSITE" id="PS50043">
    <property type="entry name" value="HTH_LUXR_2"/>
    <property type="match status" value="1"/>
</dbReference>
<dbReference type="Proteomes" id="UP000263418">
    <property type="component" value="Chromosome 2"/>
</dbReference>
<dbReference type="GO" id="GO:0006355">
    <property type="term" value="P:regulation of DNA-templated transcription"/>
    <property type="evidence" value="ECO:0007669"/>
    <property type="project" value="InterPro"/>
</dbReference>
<dbReference type="Gene3D" id="1.10.10.10">
    <property type="entry name" value="Winged helix-like DNA-binding domain superfamily/Winged helix DNA-binding domain"/>
    <property type="match status" value="1"/>
</dbReference>
<gene>
    <name evidence="5" type="ORF">FORC53_3188</name>
</gene>
<dbReference type="InterPro" id="IPR036388">
    <property type="entry name" value="WH-like_DNA-bd_sf"/>
</dbReference>
<evidence type="ECO:0000256" key="3">
    <source>
        <dbReference type="ARBA" id="ARBA00023163"/>
    </source>
</evidence>
<feature type="domain" description="HTH luxR-type" evidence="4">
    <location>
        <begin position="181"/>
        <end position="246"/>
    </location>
</feature>
<dbReference type="CDD" id="cd06170">
    <property type="entry name" value="LuxR_C_like"/>
    <property type="match status" value="1"/>
</dbReference>
<sequence>MMKSDFSTLLDFNHVNISPIELEEIVLRELAQAGIENVVFMILDPYQVPRLQFDFGFSSQQLDIYQQNQHHDSFLQYYLRKGLIGQYLYMQEMLPVKQIRNPVFREVLIPTMKLHHSYCGLFRLVEHHYLMLSCHSFSALQPKQRDHLKRLWQFLISWGNCWVAQQTMAKRLAQLSPIRSIVYNGDVLTDAELEVLELLVQGMDGSEIARYRSVSKETVRTQIKRILHKTGCRHQNQLISRYYRIGSYSLVV</sequence>
<proteinExistence type="predicted"/>